<proteinExistence type="predicted"/>
<gene>
    <name evidence="1" type="ORF">LCGC14_1052850</name>
</gene>
<accession>A0A0F9Q6H6</accession>
<reference evidence="1" key="1">
    <citation type="journal article" date="2015" name="Nature">
        <title>Complex archaea that bridge the gap between prokaryotes and eukaryotes.</title>
        <authorList>
            <person name="Spang A."/>
            <person name="Saw J.H."/>
            <person name="Jorgensen S.L."/>
            <person name="Zaremba-Niedzwiedzka K."/>
            <person name="Martijn J."/>
            <person name="Lind A.E."/>
            <person name="van Eijk R."/>
            <person name="Schleper C."/>
            <person name="Guy L."/>
            <person name="Ettema T.J."/>
        </authorList>
    </citation>
    <scope>NUCLEOTIDE SEQUENCE</scope>
</reference>
<dbReference type="AlphaFoldDB" id="A0A0F9Q6H6"/>
<comment type="caution">
    <text evidence="1">The sequence shown here is derived from an EMBL/GenBank/DDBJ whole genome shotgun (WGS) entry which is preliminary data.</text>
</comment>
<sequence>MFAWYDLWIGAYWDRRTRTLYLMVPMIGVAIKFGGQR</sequence>
<evidence type="ECO:0000313" key="1">
    <source>
        <dbReference type="EMBL" id="KKN08816.1"/>
    </source>
</evidence>
<organism evidence="1">
    <name type="scientific">marine sediment metagenome</name>
    <dbReference type="NCBI Taxonomy" id="412755"/>
    <lineage>
        <taxon>unclassified sequences</taxon>
        <taxon>metagenomes</taxon>
        <taxon>ecological metagenomes</taxon>
    </lineage>
</organism>
<name>A0A0F9Q6H6_9ZZZZ</name>
<dbReference type="EMBL" id="LAZR01004414">
    <property type="protein sequence ID" value="KKN08816.1"/>
    <property type="molecule type" value="Genomic_DNA"/>
</dbReference>
<protein>
    <submittedName>
        <fullName evidence="1">Uncharacterized protein</fullName>
    </submittedName>
</protein>